<reference evidence="1" key="2">
    <citation type="submission" date="2012-06" db="EMBL/GenBank/DDBJ databases">
        <authorList>
            <person name="Yu Y."/>
            <person name="Currie J."/>
            <person name="Lomeli R."/>
            <person name="Angelova A."/>
            <person name="Collura K."/>
            <person name="Wissotski M."/>
            <person name="Campos D."/>
            <person name="Kudrna D."/>
            <person name="Golser W."/>
            <person name="Ashely E."/>
            <person name="Descour A."/>
            <person name="Fernandes J."/>
            <person name="Soderlund C."/>
            <person name="Walbot V."/>
        </authorList>
    </citation>
    <scope>NUCLEOTIDE SEQUENCE</scope>
    <source>
        <strain evidence="1">B73</strain>
    </source>
</reference>
<evidence type="ECO:0000313" key="1">
    <source>
        <dbReference type="EMBL" id="ACR34111.1"/>
    </source>
</evidence>
<reference evidence="1" key="1">
    <citation type="journal article" date="2009" name="PLoS Genet.">
        <title>Sequencing, mapping, and analysis of 27,455 maize full-length cDNAs.</title>
        <authorList>
            <person name="Soderlund C."/>
            <person name="Descour A."/>
            <person name="Kudrna D."/>
            <person name="Bomhoff M."/>
            <person name="Boyd L."/>
            <person name="Currie J."/>
            <person name="Angelova A."/>
            <person name="Collura K."/>
            <person name="Wissotski M."/>
            <person name="Ashley E."/>
            <person name="Morrow D."/>
            <person name="Fernandes J."/>
            <person name="Walbot V."/>
            <person name="Yu Y."/>
        </authorList>
    </citation>
    <scope>NUCLEOTIDE SEQUENCE</scope>
    <source>
        <strain evidence="1">B73</strain>
    </source>
</reference>
<dbReference type="HOGENOM" id="CLU_2416545_0_0_1"/>
<accession>C4IYW1</accession>
<proteinExistence type="evidence at transcript level"/>
<protein>
    <submittedName>
        <fullName evidence="1">Uncharacterized protein</fullName>
    </submittedName>
</protein>
<organism evidence="1">
    <name type="scientific">Zea mays</name>
    <name type="common">Maize</name>
    <dbReference type="NCBI Taxonomy" id="4577"/>
    <lineage>
        <taxon>Eukaryota</taxon>
        <taxon>Viridiplantae</taxon>
        <taxon>Streptophyta</taxon>
        <taxon>Embryophyta</taxon>
        <taxon>Tracheophyta</taxon>
        <taxon>Spermatophyta</taxon>
        <taxon>Magnoliopsida</taxon>
        <taxon>Liliopsida</taxon>
        <taxon>Poales</taxon>
        <taxon>Poaceae</taxon>
        <taxon>PACMAD clade</taxon>
        <taxon>Panicoideae</taxon>
        <taxon>Andropogonodae</taxon>
        <taxon>Andropogoneae</taxon>
        <taxon>Tripsacinae</taxon>
        <taxon>Zea</taxon>
    </lineage>
</organism>
<dbReference type="EMBL" id="BT083758">
    <property type="protein sequence ID" value="ACR34111.1"/>
    <property type="molecule type" value="mRNA"/>
</dbReference>
<name>C4IYW1_MAIZE</name>
<sequence>MLFFCRKLIPRTAAALHKNTAAVLSSVQTTRAAQLFSSRYMILNHPTRATIFGSQKWASGRRNGASGCHGSSMIHRLQRFLVLIANQVLAGC</sequence>
<dbReference type="AlphaFoldDB" id="C4IYW1"/>